<proteinExistence type="predicted"/>
<evidence type="ECO:0000313" key="6">
    <source>
        <dbReference type="Proteomes" id="UP000334340"/>
    </source>
</evidence>
<dbReference type="InterPro" id="IPR016032">
    <property type="entry name" value="Sig_transdc_resp-reg_C-effctor"/>
</dbReference>
<dbReference type="SUPFAM" id="SSF46894">
    <property type="entry name" value="C-terminal effector domain of the bipartite response regulators"/>
    <property type="match status" value="1"/>
</dbReference>
<dbReference type="CDD" id="cd06170">
    <property type="entry name" value="LuxR_C_like"/>
    <property type="match status" value="1"/>
</dbReference>
<evidence type="ECO:0000256" key="1">
    <source>
        <dbReference type="ARBA" id="ARBA00023015"/>
    </source>
</evidence>
<protein>
    <submittedName>
        <fullName evidence="5">LuxR family two component transcriptional regulator</fullName>
    </submittedName>
</protein>
<dbReference type="PANTHER" id="PTHR44688">
    <property type="entry name" value="DNA-BINDING TRANSCRIPTIONAL ACTIVATOR DEVR_DOSR"/>
    <property type="match status" value="1"/>
</dbReference>
<keyword evidence="6" id="KW-1185">Reference proteome</keyword>
<gene>
    <name evidence="5" type="ORF">MELA_02455</name>
</gene>
<dbReference type="GO" id="GO:0006355">
    <property type="term" value="P:regulation of DNA-templated transcription"/>
    <property type="evidence" value="ECO:0007669"/>
    <property type="project" value="InterPro"/>
</dbReference>
<evidence type="ECO:0000313" key="5">
    <source>
        <dbReference type="EMBL" id="VUZ86061.1"/>
    </source>
</evidence>
<name>A0A564ZL61_9BACT</name>
<dbReference type="PANTHER" id="PTHR44688:SF16">
    <property type="entry name" value="DNA-BINDING TRANSCRIPTIONAL ACTIVATOR DEVR_DOSR"/>
    <property type="match status" value="1"/>
</dbReference>
<dbReference type="InterPro" id="IPR036388">
    <property type="entry name" value="WH-like_DNA-bd_sf"/>
</dbReference>
<dbReference type="GO" id="GO:0003677">
    <property type="term" value="F:DNA binding"/>
    <property type="evidence" value="ECO:0007669"/>
    <property type="project" value="UniProtKB-KW"/>
</dbReference>
<dbReference type="AlphaFoldDB" id="A0A564ZL61"/>
<dbReference type="SMART" id="SM00421">
    <property type="entry name" value="HTH_LUXR"/>
    <property type="match status" value="1"/>
</dbReference>
<keyword evidence="3" id="KW-0804">Transcription</keyword>
<feature type="domain" description="HTH luxR-type" evidence="4">
    <location>
        <begin position="187"/>
        <end position="252"/>
    </location>
</feature>
<evidence type="ECO:0000259" key="4">
    <source>
        <dbReference type="PROSITE" id="PS50043"/>
    </source>
</evidence>
<accession>A0A564ZL61</accession>
<keyword evidence="1" id="KW-0805">Transcription regulation</keyword>
<reference evidence="5 6" key="1">
    <citation type="submission" date="2019-07" db="EMBL/GenBank/DDBJ databases">
        <authorList>
            <person name="Cremers G."/>
        </authorList>
    </citation>
    <scope>NUCLEOTIDE SEQUENCE [LARGE SCALE GENOMIC DNA]</scope>
</reference>
<organism evidence="5 6">
    <name type="scientific">Candidatus Methylomirabilis lanthanidiphila</name>
    <dbReference type="NCBI Taxonomy" id="2211376"/>
    <lineage>
        <taxon>Bacteria</taxon>
        <taxon>Candidatus Methylomirabilota</taxon>
        <taxon>Candidatus Methylomirabilia</taxon>
        <taxon>Candidatus Methylomirabilales</taxon>
        <taxon>Candidatus Methylomirabilaceae</taxon>
        <taxon>Candidatus Methylomirabilis</taxon>
    </lineage>
</organism>
<dbReference type="Gene3D" id="1.10.10.10">
    <property type="entry name" value="Winged helix-like DNA-binding domain superfamily/Winged helix DNA-binding domain"/>
    <property type="match status" value="1"/>
</dbReference>
<sequence>MRDVRNNRSPLSRSLETPLAKMLAGMIEAAAKRLHPAVLQEMVRDVGAQLGRQAAAEYRLAHHISGRFDRYACARCLEAIGQQFRWEYQASVESESAIRLDVQGCPLAKLGRPEPYLTELGYGMLGGVVADEFGYAKVCVSHQPDMPPFHCTIMIYLHESEESRAVGGILFPQVVDEAAQLAEWQSREKPAERLTPRETEVFRLIAQGFTDKEVATALHLSVCTVQNHAAQIRRKLRIGTRTALVRFALRAPVGEG</sequence>
<dbReference type="EMBL" id="CABIKM010000043">
    <property type="protein sequence ID" value="VUZ86061.1"/>
    <property type="molecule type" value="Genomic_DNA"/>
</dbReference>
<dbReference type="PRINTS" id="PR00038">
    <property type="entry name" value="HTHLUXR"/>
</dbReference>
<evidence type="ECO:0000256" key="3">
    <source>
        <dbReference type="ARBA" id="ARBA00023163"/>
    </source>
</evidence>
<dbReference type="PROSITE" id="PS50043">
    <property type="entry name" value="HTH_LUXR_2"/>
    <property type="match status" value="1"/>
</dbReference>
<dbReference type="Pfam" id="PF00196">
    <property type="entry name" value="GerE"/>
    <property type="match status" value="1"/>
</dbReference>
<evidence type="ECO:0000256" key="2">
    <source>
        <dbReference type="ARBA" id="ARBA00023125"/>
    </source>
</evidence>
<keyword evidence="2" id="KW-0238">DNA-binding</keyword>
<dbReference type="InterPro" id="IPR000792">
    <property type="entry name" value="Tscrpt_reg_LuxR_C"/>
</dbReference>
<dbReference type="Proteomes" id="UP000334340">
    <property type="component" value="Unassembled WGS sequence"/>
</dbReference>